<protein>
    <submittedName>
        <fullName evidence="2">Uncharacterized protein</fullName>
    </submittedName>
</protein>
<evidence type="ECO:0000313" key="2">
    <source>
        <dbReference type="EMBL" id="JAT05800.1"/>
    </source>
</evidence>
<accession>A0A1B6K2W0</accession>
<name>A0A1B6K2W0_9HEMI</name>
<evidence type="ECO:0000313" key="1">
    <source>
        <dbReference type="EMBL" id="JAS89080.1"/>
    </source>
</evidence>
<reference evidence="2" key="1">
    <citation type="submission" date="2015-11" db="EMBL/GenBank/DDBJ databases">
        <title>De novo transcriptome assembly of four potential Pierce s Disease insect vectors from Arizona vineyards.</title>
        <authorList>
            <person name="Tassone E.E."/>
        </authorList>
    </citation>
    <scope>NUCLEOTIDE SEQUENCE</scope>
</reference>
<gene>
    <name evidence="1" type="ORF">g.2224</name>
    <name evidence="2" type="ORF">g.2225</name>
</gene>
<sequence>YAAPAWYHLTSKTARRQLLAVQSVCLRKATGSPWFVRNTVVRDSSNVPTIRSFVEGPTSSLEEAAESSPWDHIRELRAPNCVFPWMTDDIDYNFDCTTTLHPTDR</sequence>
<dbReference type="EMBL" id="GECU01018626">
    <property type="protein sequence ID" value="JAS89080.1"/>
    <property type="molecule type" value="Transcribed_RNA"/>
</dbReference>
<feature type="non-terminal residue" evidence="2">
    <location>
        <position position="1"/>
    </location>
</feature>
<proteinExistence type="predicted"/>
<organism evidence="2">
    <name type="scientific">Homalodisca liturata</name>
    <dbReference type="NCBI Taxonomy" id="320908"/>
    <lineage>
        <taxon>Eukaryota</taxon>
        <taxon>Metazoa</taxon>
        <taxon>Ecdysozoa</taxon>
        <taxon>Arthropoda</taxon>
        <taxon>Hexapoda</taxon>
        <taxon>Insecta</taxon>
        <taxon>Pterygota</taxon>
        <taxon>Neoptera</taxon>
        <taxon>Paraneoptera</taxon>
        <taxon>Hemiptera</taxon>
        <taxon>Auchenorrhyncha</taxon>
        <taxon>Membracoidea</taxon>
        <taxon>Cicadellidae</taxon>
        <taxon>Cicadellinae</taxon>
        <taxon>Proconiini</taxon>
        <taxon>Homalodisca</taxon>
    </lineage>
</organism>
<dbReference type="AlphaFoldDB" id="A0A1B6K2W0"/>
<dbReference type="EMBL" id="GECU01001907">
    <property type="protein sequence ID" value="JAT05800.1"/>
    <property type="molecule type" value="Transcribed_RNA"/>
</dbReference>